<evidence type="ECO:0000256" key="5">
    <source>
        <dbReference type="ARBA" id="ARBA00022989"/>
    </source>
</evidence>
<comment type="caution">
    <text evidence="8">The sequence shown here is derived from an EMBL/GenBank/DDBJ whole genome shotgun (WGS) entry which is preliminary data.</text>
</comment>
<dbReference type="EMBL" id="JBHRSE010000056">
    <property type="protein sequence ID" value="MFC3023863.1"/>
    <property type="molecule type" value="Genomic_DNA"/>
</dbReference>
<sequence length="688" mass="76526">MQALFNSIFFPESHSVRFAIKGVIAMALSLYLAMFLNLDRPYWALIGAIFLQIRPESGLVIEKGLYQILGTIVGGIFAIVLLEHFSAYPYISIGCLAVWLGINSGLSALVRRVNLIYAFAMAGMTACLIVLLVMIQPSQASSTMIFATAQARMSEIIVGVICAALVSTLIWPISVSSVLRGHARTTINKTLHYLCIELDPKGSHEARHEAIDSILESLTALNDDSTAVTYEGPLGPGRSRASNLLSNKILSLLSLIQIFGRVQRNHPELVSENLSHIIDNMHSYFVRISQADNFTTCHQLVQELRREQVYYSNKSTGKSALEVRLLKIALELTADLIVILKSYDSLTSDRQILLNAPRIKPHHDPLVGVTTGLRSAIMFLVGASLWIGTGSSAVLMMMILPVVFSIMMARLPMMILTLVLRRILVGLCFALPLAIFYALPLLAESSGDYELLVLILSAPYFVGLLALSNRPTLPYGLGILIPFTIFVRPSPGMSLSFQIDSTVSYALAIFVGVSLLYWLFKLITGPSLQLMMNRLINNTYHDLIQLPQQTKGDIWFNSRMGDRLLRISTYEKGMTKTRNITDLALTALNIGHVSLRLRKVIQGNCSHRFDESLDELQQALADAFYRCYHGLHTSDFTEATEYLFSKLPQEEFTEEQYELIRGSFERLSLTLARTSENIAQDSGHQHNA</sequence>
<gene>
    <name evidence="8" type="ORF">ACFODT_08500</name>
</gene>
<evidence type="ECO:0000256" key="3">
    <source>
        <dbReference type="ARBA" id="ARBA00022475"/>
    </source>
</evidence>
<keyword evidence="6 7" id="KW-0472">Membrane</keyword>
<keyword evidence="5 7" id="KW-1133">Transmembrane helix</keyword>
<feature type="transmembrane region" description="Helical" evidence="7">
    <location>
        <begin position="474"/>
        <end position="491"/>
    </location>
</feature>
<feature type="transmembrane region" description="Helical" evidence="7">
    <location>
        <begin position="366"/>
        <end position="387"/>
    </location>
</feature>
<keyword evidence="9" id="KW-1185">Reference proteome</keyword>
<dbReference type="Pfam" id="PF04632">
    <property type="entry name" value="FUSC"/>
    <property type="match status" value="1"/>
</dbReference>
<evidence type="ECO:0000256" key="6">
    <source>
        <dbReference type="ARBA" id="ARBA00023136"/>
    </source>
</evidence>
<proteinExistence type="predicted"/>
<feature type="transmembrane region" description="Helical" evidence="7">
    <location>
        <begin position="449"/>
        <end position="467"/>
    </location>
</feature>
<dbReference type="RefSeq" id="WP_123015151.1">
    <property type="nucleotide sequence ID" value="NZ_AP024911.1"/>
</dbReference>
<evidence type="ECO:0000256" key="2">
    <source>
        <dbReference type="ARBA" id="ARBA00022448"/>
    </source>
</evidence>
<keyword evidence="2" id="KW-0813">Transport</keyword>
<feature type="transmembrane region" description="Helical" evidence="7">
    <location>
        <begin position="64"/>
        <end position="82"/>
    </location>
</feature>
<evidence type="ECO:0000313" key="9">
    <source>
        <dbReference type="Proteomes" id="UP001595384"/>
    </source>
</evidence>
<feature type="transmembrane region" description="Helical" evidence="7">
    <location>
        <begin position="156"/>
        <end position="179"/>
    </location>
</feature>
<reference evidence="9" key="1">
    <citation type="journal article" date="2019" name="Int. J. Syst. Evol. Microbiol.">
        <title>The Global Catalogue of Microorganisms (GCM) 10K type strain sequencing project: providing services to taxonomists for standard genome sequencing and annotation.</title>
        <authorList>
            <consortium name="The Broad Institute Genomics Platform"/>
            <consortium name="The Broad Institute Genome Sequencing Center for Infectious Disease"/>
            <person name="Wu L."/>
            <person name="Ma J."/>
        </authorList>
    </citation>
    <scope>NUCLEOTIDE SEQUENCE [LARGE SCALE GENOMIC DNA]</scope>
    <source>
        <strain evidence="9">KCTC 62784</strain>
    </source>
</reference>
<feature type="transmembrane region" description="Helical" evidence="7">
    <location>
        <begin position="503"/>
        <end position="524"/>
    </location>
</feature>
<comment type="subcellular location">
    <subcellularLocation>
        <location evidence="1">Cell membrane</location>
        <topology evidence="1">Multi-pass membrane protein</topology>
    </subcellularLocation>
</comment>
<dbReference type="PANTHER" id="PTHR30509">
    <property type="entry name" value="P-HYDROXYBENZOIC ACID EFFLUX PUMP SUBUNIT-RELATED"/>
    <property type="match status" value="1"/>
</dbReference>
<protein>
    <submittedName>
        <fullName evidence="8">FUSC family protein</fullName>
    </submittedName>
</protein>
<keyword evidence="4 7" id="KW-0812">Transmembrane</keyword>
<name>A0ABV7C8A2_9VIBR</name>
<dbReference type="PANTHER" id="PTHR30509:SF9">
    <property type="entry name" value="MULTIDRUG RESISTANCE PROTEIN MDTO"/>
    <property type="match status" value="1"/>
</dbReference>
<feature type="transmembrane region" description="Helical" evidence="7">
    <location>
        <begin position="18"/>
        <end position="38"/>
    </location>
</feature>
<evidence type="ECO:0000256" key="4">
    <source>
        <dbReference type="ARBA" id="ARBA00022692"/>
    </source>
</evidence>
<feature type="transmembrane region" description="Helical" evidence="7">
    <location>
        <begin position="116"/>
        <end position="136"/>
    </location>
</feature>
<dbReference type="InterPro" id="IPR006726">
    <property type="entry name" value="PHBA_efflux_AaeB/fusaric-R"/>
</dbReference>
<evidence type="ECO:0000313" key="8">
    <source>
        <dbReference type="EMBL" id="MFC3023863.1"/>
    </source>
</evidence>
<evidence type="ECO:0000256" key="1">
    <source>
        <dbReference type="ARBA" id="ARBA00004651"/>
    </source>
</evidence>
<keyword evidence="3" id="KW-1003">Cell membrane</keyword>
<feature type="transmembrane region" description="Helical" evidence="7">
    <location>
        <begin position="393"/>
        <end position="411"/>
    </location>
</feature>
<feature type="transmembrane region" description="Helical" evidence="7">
    <location>
        <begin position="88"/>
        <end position="109"/>
    </location>
</feature>
<accession>A0ABV7C8A2</accession>
<feature type="transmembrane region" description="Helical" evidence="7">
    <location>
        <begin position="423"/>
        <end position="443"/>
    </location>
</feature>
<evidence type="ECO:0000256" key="7">
    <source>
        <dbReference type="SAM" id="Phobius"/>
    </source>
</evidence>
<organism evidence="8 9">
    <name type="scientific">Vibrio zhugei</name>
    <dbReference type="NCBI Taxonomy" id="2479546"/>
    <lineage>
        <taxon>Bacteria</taxon>
        <taxon>Pseudomonadati</taxon>
        <taxon>Pseudomonadota</taxon>
        <taxon>Gammaproteobacteria</taxon>
        <taxon>Vibrionales</taxon>
        <taxon>Vibrionaceae</taxon>
        <taxon>Vibrio</taxon>
    </lineage>
</organism>
<dbReference type="Proteomes" id="UP001595384">
    <property type="component" value="Unassembled WGS sequence"/>
</dbReference>